<evidence type="ECO:0000313" key="2">
    <source>
        <dbReference type="Proteomes" id="UP000010729"/>
    </source>
</evidence>
<keyword evidence="2" id="KW-1185">Reference proteome</keyword>
<dbReference type="AlphaFoldDB" id="N1UY20"/>
<dbReference type="Proteomes" id="UP000010729">
    <property type="component" value="Unassembled WGS sequence"/>
</dbReference>
<accession>N1UY20</accession>
<comment type="caution">
    <text evidence="1">The sequence shown here is derived from an EMBL/GenBank/DDBJ whole genome shotgun (WGS) entry which is preliminary data.</text>
</comment>
<evidence type="ECO:0000313" key="1">
    <source>
        <dbReference type="EMBL" id="EMY33955.1"/>
    </source>
</evidence>
<proteinExistence type="predicted"/>
<protein>
    <submittedName>
        <fullName evidence="1">Uncharacterized protein</fullName>
    </submittedName>
</protein>
<sequence>MGDRTMKKATTWRLFLLIAGVLLGLVAGLGGAAPASAGATVFAPAQQLTLAVSSSGAYTIDGREYRGETVDVWVVQVSNRDRVVDSEKVRPGGDNAFRIRGWGLDCGQTYQAVSYSSVDGWDKSARKRVSCGG</sequence>
<reference evidence="1 2" key="1">
    <citation type="journal article" date="2013" name="Genome Announc.">
        <title>Draft Genome Sequence of Arthrobacter crystallopoietes Strain BAB-32, Revealing Genes for Bioremediation.</title>
        <authorList>
            <person name="Joshi M.N."/>
            <person name="Pandit A.S."/>
            <person name="Sharma A."/>
            <person name="Pandya R.V."/>
            <person name="Desai S.M."/>
            <person name="Saxena A.K."/>
            <person name="Bagatharia S.B."/>
        </authorList>
    </citation>
    <scope>NUCLEOTIDE SEQUENCE [LARGE SCALE GENOMIC DNA]</scope>
    <source>
        <strain evidence="1 2">BAB-32</strain>
    </source>
</reference>
<organism evidence="1 2">
    <name type="scientific">Arthrobacter crystallopoietes BAB-32</name>
    <dbReference type="NCBI Taxonomy" id="1246476"/>
    <lineage>
        <taxon>Bacteria</taxon>
        <taxon>Bacillati</taxon>
        <taxon>Actinomycetota</taxon>
        <taxon>Actinomycetes</taxon>
        <taxon>Micrococcales</taxon>
        <taxon>Micrococcaceae</taxon>
        <taxon>Crystallibacter</taxon>
    </lineage>
</organism>
<gene>
    <name evidence="1" type="ORF">D477_012288</name>
</gene>
<dbReference type="EMBL" id="ANPE02000143">
    <property type="protein sequence ID" value="EMY33955.1"/>
    <property type="molecule type" value="Genomic_DNA"/>
</dbReference>
<name>N1UY20_9MICC</name>